<evidence type="ECO:0000256" key="3">
    <source>
        <dbReference type="ARBA" id="ARBA00023163"/>
    </source>
</evidence>
<evidence type="ECO:0000259" key="4">
    <source>
        <dbReference type="PROSITE" id="PS51118"/>
    </source>
</evidence>
<dbReference type="RefSeq" id="WP_096450638.1">
    <property type="nucleotide sequence ID" value="NZ_JBHSOG010000011.1"/>
</dbReference>
<dbReference type="PANTHER" id="PTHR33204">
    <property type="entry name" value="TRANSCRIPTIONAL REGULATOR, MARR FAMILY"/>
    <property type="match status" value="1"/>
</dbReference>
<dbReference type="EMBL" id="JBHSOG010000011">
    <property type="protein sequence ID" value="MFC5768485.1"/>
    <property type="molecule type" value="Genomic_DNA"/>
</dbReference>
<keyword evidence="3" id="KW-0804">Transcription</keyword>
<dbReference type="SUPFAM" id="SSF46785">
    <property type="entry name" value="Winged helix' DNA-binding domain"/>
    <property type="match status" value="1"/>
</dbReference>
<dbReference type="Proteomes" id="UP001595974">
    <property type="component" value="Unassembled WGS sequence"/>
</dbReference>
<dbReference type="InterPro" id="IPR002577">
    <property type="entry name" value="HTH_HxlR"/>
</dbReference>
<gene>
    <name evidence="5" type="ORF">ACFPTN_03775</name>
</gene>
<sequence length="120" mass="13592">MPPRDDPRSPPPDDCPLERYLHVVAGTWVPRIIWFLRFGPRRFGDLKRDLKSVSPKVLTGKLRALEAEGLVVRRVIDASPPQVEYSLSLRGRAFDPVFEAMARVSAELKRLDGMAPAEDR</sequence>
<dbReference type="Gene3D" id="1.10.10.10">
    <property type="entry name" value="Winged helix-like DNA-binding domain superfamily/Winged helix DNA-binding domain"/>
    <property type="match status" value="1"/>
</dbReference>
<evidence type="ECO:0000313" key="5">
    <source>
        <dbReference type="EMBL" id="MFC5768485.1"/>
    </source>
</evidence>
<evidence type="ECO:0000256" key="1">
    <source>
        <dbReference type="ARBA" id="ARBA00023015"/>
    </source>
</evidence>
<comment type="caution">
    <text evidence="5">The sequence shown here is derived from an EMBL/GenBank/DDBJ whole genome shotgun (WGS) entry which is preliminary data.</text>
</comment>
<feature type="domain" description="HTH hxlR-type" evidence="4">
    <location>
        <begin position="15"/>
        <end position="113"/>
    </location>
</feature>
<keyword evidence="6" id="KW-1185">Reference proteome</keyword>
<evidence type="ECO:0000256" key="2">
    <source>
        <dbReference type="ARBA" id="ARBA00023125"/>
    </source>
</evidence>
<keyword evidence="2" id="KW-0238">DNA-binding</keyword>
<organism evidence="5 6">
    <name type="scientific">Thauera sinica</name>
    <dbReference type="NCBI Taxonomy" id="2665146"/>
    <lineage>
        <taxon>Bacteria</taxon>
        <taxon>Pseudomonadati</taxon>
        <taxon>Pseudomonadota</taxon>
        <taxon>Betaproteobacteria</taxon>
        <taxon>Rhodocyclales</taxon>
        <taxon>Zoogloeaceae</taxon>
        <taxon>Thauera</taxon>
    </lineage>
</organism>
<dbReference type="InterPro" id="IPR036388">
    <property type="entry name" value="WH-like_DNA-bd_sf"/>
</dbReference>
<evidence type="ECO:0000313" key="6">
    <source>
        <dbReference type="Proteomes" id="UP001595974"/>
    </source>
</evidence>
<protein>
    <submittedName>
        <fullName evidence="5">Winged helix-turn-helix transcriptional regulator</fullName>
    </submittedName>
</protein>
<keyword evidence="1" id="KW-0805">Transcription regulation</keyword>
<proteinExistence type="predicted"/>
<dbReference type="InterPro" id="IPR036390">
    <property type="entry name" value="WH_DNA-bd_sf"/>
</dbReference>
<accession>A0ABW1AMT8</accession>
<name>A0ABW1AMT8_9RHOO</name>
<reference evidence="6" key="1">
    <citation type="journal article" date="2019" name="Int. J. Syst. Evol. Microbiol.">
        <title>The Global Catalogue of Microorganisms (GCM) 10K type strain sequencing project: providing services to taxonomists for standard genome sequencing and annotation.</title>
        <authorList>
            <consortium name="The Broad Institute Genomics Platform"/>
            <consortium name="The Broad Institute Genome Sequencing Center for Infectious Disease"/>
            <person name="Wu L."/>
            <person name="Ma J."/>
        </authorList>
    </citation>
    <scope>NUCLEOTIDE SEQUENCE [LARGE SCALE GENOMIC DNA]</scope>
    <source>
        <strain evidence="6">SHR3</strain>
    </source>
</reference>
<dbReference type="Pfam" id="PF01638">
    <property type="entry name" value="HxlR"/>
    <property type="match status" value="1"/>
</dbReference>
<dbReference type="PROSITE" id="PS51118">
    <property type="entry name" value="HTH_HXLR"/>
    <property type="match status" value="1"/>
</dbReference>